<evidence type="ECO:0000256" key="8">
    <source>
        <dbReference type="ARBA" id="ARBA00022917"/>
    </source>
</evidence>
<evidence type="ECO:0000256" key="7">
    <source>
        <dbReference type="ARBA" id="ARBA00022884"/>
    </source>
</evidence>
<dbReference type="AlphaFoldDB" id="A0A1G2MZF7"/>
<dbReference type="Pfam" id="PF07973">
    <property type="entry name" value="tRNA_SAD"/>
    <property type="match status" value="1"/>
</dbReference>
<reference evidence="11 12" key="1">
    <citation type="journal article" date="2016" name="Nat. Commun.">
        <title>Thousands of microbial genomes shed light on interconnected biogeochemical processes in an aquifer system.</title>
        <authorList>
            <person name="Anantharaman K."/>
            <person name="Brown C.T."/>
            <person name="Hug L.A."/>
            <person name="Sharon I."/>
            <person name="Castelle C.J."/>
            <person name="Probst A.J."/>
            <person name="Thomas B.C."/>
            <person name="Singh A."/>
            <person name="Wilkins M.J."/>
            <person name="Karaoz U."/>
            <person name="Brodie E.L."/>
            <person name="Williams K.H."/>
            <person name="Hubbard S.S."/>
            <person name="Banfield J.F."/>
        </authorList>
    </citation>
    <scope>NUCLEOTIDE SEQUENCE [LARGE SCALE GENOMIC DNA]</scope>
</reference>
<evidence type="ECO:0000256" key="3">
    <source>
        <dbReference type="ARBA" id="ARBA00022555"/>
    </source>
</evidence>
<dbReference type="InterPro" id="IPR012947">
    <property type="entry name" value="tRNA_SAD"/>
</dbReference>
<dbReference type="InterPro" id="IPR018163">
    <property type="entry name" value="Thr/Ala-tRNA-synth_IIc_edit"/>
</dbReference>
<dbReference type="PANTHER" id="PTHR11777">
    <property type="entry name" value="ALANYL-TRNA SYNTHETASE"/>
    <property type="match status" value="1"/>
</dbReference>
<dbReference type="GO" id="GO:0006419">
    <property type="term" value="P:alanyl-tRNA aminoacylation"/>
    <property type="evidence" value="ECO:0007669"/>
    <property type="project" value="InterPro"/>
</dbReference>
<dbReference type="Proteomes" id="UP000178089">
    <property type="component" value="Unassembled WGS sequence"/>
</dbReference>
<dbReference type="CDD" id="cd00673">
    <property type="entry name" value="AlaRS_core"/>
    <property type="match status" value="1"/>
</dbReference>
<dbReference type="FunFam" id="3.30.980.10:FF:000004">
    <property type="entry name" value="Alanine--tRNA ligase, cytoplasmic"/>
    <property type="match status" value="1"/>
</dbReference>
<name>A0A1G2MZF7_9BACT</name>
<keyword evidence="4" id="KW-0436">Ligase</keyword>
<dbReference type="GO" id="GO:0002161">
    <property type="term" value="F:aminoacyl-tRNA deacylase activity"/>
    <property type="evidence" value="ECO:0007669"/>
    <property type="project" value="TreeGrafter"/>
</dbReference>
<comment type="caution">
    <text evidence="11">The sequence shown here is derived from an EMBL/GenBank/DDBJ whole genome shotgun (WGS) entry which is preliminary data.</text>
</comment>
<dbReference type="SUPFAM" id="SSF55186">
    <property type="entry name" value="ThrRS/AlaRS common domain"/>
    <property type="match status" value="1"/>
</dbReference>
<dbReference type="GO" id="GO:0005524">
    <property type="term" value="F:ATP binding"/>
    <property type="evidence" value="ECO:0007669"/>
    <property type="project" value="UniProtKB-KW"/>
</dbReference>
<dbReference type="EMBL" id="MHRT01000005">
    <property type="protein sequence ID" value="OHA29214.1"/>
    <property type="molecule type" value="Genomic_DNA"/>
</dbReference>
<evidence type="ECO:0000256" key="5">
    <source>
        <dbReference type="ARBA" id="ARBA00022741"/>
    </source>
</evidence>
<keyword evidence="6" id="KW-0067">ATP-binding</keyword>
<dbReference type="STRING" id="1802315.A3F51_01205"/>
<dbReference type="NCBIfam" id="NF002436">
    <property type="entry name" value="PRK01584.1"/>
    <property type="match status" value="1"/>
</dbReference>
<keyword evidence="7" id="KW-0694">RNA-binding</keyword>
<evidence type="ECO:0000256" key="2">
    <source>
        <dbReference type="ARBA" id="ARBA00013168"/>
    </source>
</evidence>
<keyword evidence="9" id="KW-0030">Aminoacyl-tRNA synthetase</keyword>
<dbReference type="GO" id="GO:0004813">
    <property type="term" value="F:alanine-tRNA ligase activity"/>
    <property type="evidence" value="ECO:0007669"/>
    <property type="project" value="UniProtKB-EC"/>
</dbReference>
<dbReference type="InterPro" id="IPR002318">
    <property type="entry name" value="Ala-tRNA-lgiase_IIc"/>
</dbReference>
<dbReference type="PROSITE" id="PS50860">
    <property type="entry name" value="AA_TRNA_LIGASE_II_ALA"/>
    <property type="match status" value="1"/>
</dbReference>
<dbReference type="Gene3D" id="3.30.930.10">
    <property type="entry name" value="Bira Bifunctional Protein, Domain 2"/>
    <property type="match status" value="1"/>
</dbReference>
<dbReference type="InterPro" id="IPR018162">
    <property type="entry name" value="Ala-tRNA-ligase_IIc_anticod-bd"/>
</dbReference>
<accession>A0A1G2MZF7</accession>
<dbReference type="PANTHER" id="PTHR11777:SF9">
    <property type="entry name" value="ALANINE--TRNA LIGASE, CYTOPLASMIC"/>
    <property type="match status" value="1"/>
</dbReference>
<dbReference type="Gene3D" id="3.30.54.20">
    <property type="match status" value="1"/>
</dbReference>
<evidence type="ECO:0000256" key="1">
    <source>
        <dbReference type="ARBA" id="ARBA00008226"/>
    </source>
</evidence>
<dbReference type="GO" id="GO:0005737">
    <property type="term" value="C:cytoplasm"/>
    <property type="evidence" value="ECO:0007669"/>
    <property type="project" value="InterPro"/>
</dbReference>
<keyword evidence="8" id="KW-0648">Protein biosynthesis</keyword>
<evidence type="ECO:0000313" key="11">
    <source>
        <dbReference type="EMBL" id="OHA29214.1"/>
    </source>
</evidence>
<dbReference type="GO" id="GO:0000049">
    <property type="term" value="F:tRNA binding"/>
    <property type="evidence" value="ECO:0007669"/>
    <property type="project" value="UniProtKB-KW"/>
</dbReference>
<protein>
    <recommendedName>
        <fullName evidence="2">alanine--tRNA ligase</fullName>
        <ecNumber evidence="2">6.1.1.7</ecNumber>
    </recommendedName>
</protein>
<dbReference type="SUPFAM" id="SSF55681">
    <property type="entry name" value="Class II aaRS and biotin synthetases"/>
    <property type="match status" value="1"/>
</dbReference>
<organism evidence="11 12">
    <name type="scientific">Candidatus Taylorbacteria bacterium RIFCSPHIGHO2_12_FULL_45_16</name>
    <dbReference type="NCBI Taxonomy" id="1802315"/>
    <lineage>
        <taxon>Bacteria</taxon>
        <taxon>Candidatus Tayloriibacteriota</taxon>
    </lineage>
</organism>
<dbReference type="InterPro" id="IPR050058">
    <property type="entry name" value="Ala-tRNA_ligase"/>
</dbReference>
<dbReference type="SMART" id="SM00863">
    <property type="entry name" value="tRNA_SAD"/>
    <property type="match status" value="1"/>
</dbReference>
<proteinExistence type="inferred from homology"/>
<evidence type="ECO:0000256" key="9">
    <source>
        <dbReference type="ARBA" id="ARBA00023146"/>
    </source>
</evidence>
<evidence type="ECO:0000313" key="12">
    <source>
        <dbReference type="Proteomes" id="UP000178089"/>
    </source>
</evidence>
<dbReference type="InterPro" id="IPR018165">
    <property type="entry name" value="Ala-tRNA-synth_IIc_core"/>
</dbReference>
<dbReference type="InterPro" id="IPR018164">
    <property type="entry name" value="Ala-tRNA-synth_IIc_N"/>
</dbReference>
<keyword evidence="5" id="KW-0547">Nucleotide-binding</keyword>
<evidence type="ECO:0000259" key="10">
    <source>
        <dbReference type="PROSITE" id="PS50860"/>
    </source>
</evidence>
<dbReference type="EC" id="6.1.1.7" evidence="2"/>
<sequence length="631" mass="71719">MQSFEIRSRFLSFFEKRGHAVIPSASLVTSNEKGETNATLFNTAGMQPLIPYLLGKPYLIDNREIKRLVNAQKCLRTVDIDDVGDKTHATFFEMLGNWSLGDYFKWEAIKWSYEFLTNSVDAPDGDKGLGLDPKRLYVTVFAGDSDSGRDDESAKIWESIGIPKHRIYFKDAASNWWPAVKNDKENNWTGPTGPCSEMFYDITKEGLGDLTQRQFEQADNDQKVVEIWNDVFMEFEKKMGKIVGNLSKKNVDTGAGLERLATVLQKTDNIYDTDLFSPLMAVAGPMGRDDIRRQRIIADHIRSSIFMIADGVRPSNTDKGYILRRILRRAIFCTENKKINENEISSFVEIIAKVIYKGMYENIEKQKEEIVEVIFKESEQFRRTIDKGLKEFDRITSSSRDTDCISGKDAFILFSTYGFPIEMTKELAKERKIEIDEKGFENEFERHQALSRAGASQKFRGGLADADDPMVVRYHTATHLLHQALHDVLGENEGNQKGSNITSERLRFDFTYGAKMTDEQKKKVENIVNEKISAALPVNNLIVPRAEAEKTGAKHFFGEKYGEHVSIYFIGLSSNQPSVDDSKNAYSKEFCGGPHVKNTIELAGPEGRWRFKIQKEEAVSQGIRRIKAVLV</sequence>
<gene>
    <name evidence="11" type="ORF">A3F51_01205</name>
</gene>
<dbReference type="Pfam" id="PF01411">
    <property type="entry name" value="tRNA-synt_2c"/>
    <property type="match status" value="1"/>
</dbReference>
<dbReference type="PRINTS" id="PR00980">
    <property type="entry name" value="TRNASYNTHALA"/>
</dbReference>
<keyword evidence="3" id="KW-0820">tRNA-binding</keyword>
<dbReference type="Gene3D" id="3.30.980.10">
    <property type="entry name" value="Threonyl-trna Synthetase, Chain A, domain 2"/>
    <property type="match status" value="1"/>
</dbReference>
<dbReference type="SUPFAM" id="SSF101353">
    <property type="entry name" value="Putative anticodon-binding domain of alanyl-tRNA synthetase (AlaRS)"/>
    <property type="match status" value="1"/>
</dbReference>
<feature type="domain" description="Alanyl-transfer RNA synthetases family profile" evidence="10">
    <location>
        <begin position="1"/>
        <end position="631"/>
    </location>
</feature>
<evidence type="ECO:0000256" key="4">
    <source>
        <dbReference type="ARBA" id="ARBA00022598"/>
    </source>
</evidence>
<dbReference type="InterPro" id="IPR045864">
    <property type="entry name" value="aa-tRNA-synth_II/BPL/LPL"/>
</dbReference>
<comment type="similarity">
    <text evidence="1">Belongs to the class-II aminoacyl-tRNA synthetase family.</text>
</comment>
<evidence type="ECO:0000256" key="6">
    <source>
        <dbReference type="ARBA" id="ARBA00022840"/>
    </source>
</evidence>